<evidence type="ECO:0000313" key="3">
    <source>
        <dbReference type="Proteomes" id="UP000469558"/>
    </source>
</evidence>
<evidence type="ECO:0000259" key="1">
    <source>
        <dbReference type="PROSITE" id="PS51186"/>
    </source>
</evidence>
<dbReference type="CDD" id="cd04301">
    <property type="entry name" value="NAT_SF"/>
    <property type="match status" value="1"/>
</dbReference>
<dbReference type="Pfam" id="PF13673">
    <property type="entry name" value="Acetyltransf_10"/>
    <property type="match status" value="1"/>
</dbReference>
<accession>A0A8T9CFY4</accession>
<dbReference type="GO" id="GO:0016747">
    <property type="term" value="F:acyltransferase activity, transferring groups other than amino-acyl groups"/>
    <property type="evidence" value="ECO:0007669"/>
    <property type="project" value="InterPro"/>
</dbReference>
<name>A0A8T9CFY4_9HELO</name>
<protein>
    <recommendedName>
        <fullName evidence="1">N-acetyltransferase domain-containing protein</fullName>
    </recommendedName>
</protein>
<comment type="caution">
    <text evidence="2">The sequence shown here is derived from an EMBL/GenBank/DDBJ whole genome shotgun (WGS) entry which is preliminary data.</text>
</comment>
<dbReference type="Gene3D" id="3.40.630.30">
    <property type="match status" value="1"/>
</dbReference>
<reference evidence="2 3" key="1">
    <citation type="submission" date="2018-05" db="EMBL/GenBank/DDBJ databases">
        <title>Genome sequencing and assembly of the regulated plant pathogen Lachnellula willkommii and related sister species for the development of diagnostic species identification markers.</title>
        <authorList>
            <person name="Giroux E."/>
            <person name="Bilodeau G."/>
        </authorList>
    </citation>
    <scope>NUCLEOTIDE SEQUENCE [LARGE SCALE GENOMIC DNA]</scope>
    <source>
        <strain evidence="2 3">CBS 268.59</strain>
    </source>
</reference>
<dbReference type="InterPro" id="IPR000182">
    <property type="entry name" value="GNAT_dom"/>
</dbReference>
<organism evidence="2 3">
    <name type="scientific">Lachnellula suecica</name>
    <dbReference type="NCBI Taxonomy" id="602035"/>
    <lineage>
        <taxon>Eukaryota</taxon>
        <taxon>Fungi</taxon>
        <taxon>Dikarya</taxon>
        <taxon>Ascomycota</taxon>
        <taxon>Pezizomycotina</taxon>
        <taxon>Leotiomycetes</taxon>
        <taxon>Helotiales</taxon>
        <taxon>Lachnaceae</taxon>
        <taxon>Lachnellula</taxon>
    </lineage>
</organism>
<gene>
    <name evidence="2" type="ORF">LSUE1_G006285</name>
</gene>
<keyword evidence="3" id="KW-1185">Reference proteome</keyword>
<dbReference type="InterPro" id="IPR016181">
    <property type="entry name" value="Acyl_CoA_acyltransferase"/>
</dbReference>
<dbReference type="OrthoDB" id="196847at2759"/>
<proteinExistence type="predicted"/>
<feature type="domain" description="N-acetyltransferase" evidence="1">
    <location>
        <begin position="3"/>
        <end position="201"/>
    </location>
</feature>
<dbReference type="PROSITE" id="PS51186">
    <property type="entry name" value="GNAT"/>
    <property type="match status" value="1"/>
</dbReference>
<evidence type="ECO:0000313" key="2">
    <source>
        <dbReference type="EMBL" id="TVY82900.1"/>
    </source>
</evidence>
<dbReference type="PANTHER" id="PTHR42791">
    <property type="entry name" value="GNAT FAMILY ACETYLTRANSFERASE"/>
    <property type="match status" value="1"/>
</dbReference>
<dbReference type="SUPFAM" id="SSF55729">
    <property type="entry name" value="Acyl-CoA N-acyltransferases (Nat)"/>
    <property type="match status" value="1"/>
</dbReference>
<dbReference type="Proteomes" id="UP000469558">
    <property type="component" value="Unassembled WGS sequence"/>
</dbReference>
<dbReference type="EMBL" id="QGMK01000259">
    <property type="protein sequence ID" value="TVY82900.1"/>
    <property type="molecule type" value="Genomic_DNA"/>
</dbReference>
<dbReference type="AlphaFoldDB" id="A0A8T9CFY4"/>
<sequence length="214" mass="24200">MTLELRPAKLEDAASLTELYFSAFSKDAISLLAFPRNTSSFNWWYDSIVDEITDPHSHFLCVYDTSSPDASENIVAFAKWNDADAPIQDAEMPAWPEGADHQTANHFFGNLIRRHGEIMEGRRHWYLEIIATRPEWQGKGAGGKLLRWGLQKADEEGTETYLEASPDGKPIYEHLGFKEVDRLVVELEGEGEGVMGEKEFIECFMVRGVTEKGI</sequence>
<dbReference type="PANTHER" id="PTHR42791:SF17">
    <property type="entry name" value="ACETYLTRANSFERASE, GNAT FAMILY FAMILY (AFU_ORTHOLOGUE AFUA_8G05690)"/>
    <property type="match status" value="1"/>
</dbReference>
<dbReference type="InterPro" id="IPR052523">
    <property type="entry name" value="Trichothecene_AcTrans"/>
</dbReference>